<comment type="caution">
    <text evidence="1">The sequence shown here is derived from an EMBL/GenBank/DDBJ whole genome shotgun (WGS) entry which is preliminary data.</text>
</comment>
<dbReference type="RefSeq" id="WP_062273835.1">
    <property type="nucleotide sequence ID" value="NZ_LSYU01000038.1"/>
</dbReference>
<reference evidence="1 2" key="1">
    <citation type="submission" date="2016-02" db="EMBL/GenBank/DDBJ databases">
        <title>Genome sequence of Marichromatium gracile YL-28, a purple sulfur bacterium.</title>
        <authorList>
            <person name="Zhao C."/>
            <person name="Hong X."/>
            <person name="Chen S."/>
            <person name="Yang S."/>
        </authorList>
    </citation>
    <scope>NUCLEOTIDE SEQUENCE [LARGE SCALE GENOMIC DNA]</scope>
    <source>
        <strain evidence="1 2">YL28</strain>
    </source>
</reference>
<sequence>MPPDSTTAMRVLIARIRRELPLDDPAARVCHGACAGGCAPKLLEFIEQRLDDWEWRLAAGARPGLAELSALARSARRVHAVLVREGLLAAPAEPIHD</sequence>
<organism evidence="1 2">
    <name type="scientific">Marichromatium gracile</name>
    <name type="common">Chromatium gracile</name>
    <dbReference type="NCBI Taxonomy" id="1048"/>
    <lineage>
        <taxon>Bacteria</taxon>
        <taxon>Pseudomonadati</taxon>
        <taxon>Pseudomonadota</taxon>
        <taxon>Gammaproteobacteria</taxon>
        <taxon>Chromatiales</taxon>
        <taxon>Chromatiaceae</taxon>
        <taxon>Marichromatium</taxon>
    </lineage>
</organism>
<dbReference type="EMBL" id="LSYU01000038">
    <property type="protein sequence ID" value="KXX65183.1"/>
    <property type="molecule type" value="Genomic_DNA"/>
</dbReference>
<evidence type="ECO:0000313" key="2">
    <source>
        <dbReference type="Proteomes" id="UP000075766"/>
    </source>
</evidence>
<evidence type="ECO:0000313" key="1">
    <source>
        <dbReference type="EMBL" id="KXX65183.1"/>
    </source>
</evidence>
<gene>
    <name evidence="1" type="ORF">AY586_11075</name>
</gene>
<name>A0ABR5VHF4_MARGR</name>
<proteinExistence type="predicted"/>
<keyword evidence="2" id="KW-1185">Reference proteome</keyword>
<dbReference type="Proteomes" id="UP000075766">
    <property type="component" value="Unassembled WGS sequence"/>
</dbReference>
<protein>
    <recommendedName>
        <fullName evidence="3">Oxidoreductase-like domain-containing protein</fullName>
    </recommendedName>
</protein>
<evidence type="ECO:0008006" key="3">
    <source>
        <dbReference type="Google" id="ProtNLM"/>
    </source>
</evidence>
<accession>A0ABR5VHF4</accession>